<reference evidence="2" key="1">
    <citation type="submission" date="2010-08" db="EMBL/GenBank/DDBJ databases">
        <authorList>
            <consortium name="Caenorhabditis japonica Sequencing Consortium"/>
            <person name="Wilson R.K."/>
        </authorList>
    </citation>
    <scope>NUCLEOTIDE SEQUENCE [LARGE SCALE GENOMIC DNA]</scope>
    <source>
        <strain evidence="2">DF5081</strain>
    </source>
</reference>
<evidence type="ECO:0000313" key="2">
    <source>
        <dbReference type="Proteomes" id="UP000005237"/>
    </source>
</evidence>
<evidence type="ECO:0000313" key="1">
    <source>
        <dbReference type="EnsemblMetazoa" id="CJA13666.1"/>
    </source>
</evidence>
<organism evidence="1 2">
    <name type="scientific">Caenorhabditis japonica</name>
    <dbReference type="NCBI Taxonomy" id="281687"/>
    <lineage>
        <taxon>Eukaryota</taxon>
        <taxon>Metazoa</taxon>
        <taxon>Ecdysozoa</taxon>
        <taxon>Nematoda</taxon>
        <taxon>Chromadorea</taxon>
        <taxon>Rhabditida</taxon>
        <taxon>Rhabditina</taxon>
        <taxon>Rhabditomorpha</taxon>
        <taxon>Rhabditoidea</taxon>
        <taxon>Rhabditidae</taxon>
        <taxon>Peloderinae</taxon>
        <taxon>Caenorhabditis</taxon>
    </lineage>
</organism>
<dbReference type="EnsemblMetazoa" id="CJA13666.1">
    <property type="protein sequence ID" value="CJA13666.1"/>
    <property type="gene ID" value="WBGene00132870"/>
</dbReference>
<dbReference type="Proteomes" id="UP000005237">
    <property type="component" value="Unassembled WGS sequence"/>
</dbReference>
<accession>A0A8R1HW80</accession>
<dbReference type="AlphaFoldDB" id="A0A8R1HW80"/>
<protein>
    <submittedName>
        <fullName evidence="1">Uncharacterized protein</fullName>
    </submittedName>
</protein>
<name>A0A8R1HW80_CAEJA</name>
<sequence length="370" mass="43539">MYRQSRCENGYLYPPPPKHKDFVLAVVVEKKGDETRTSMRQSEIYAYSNEIIIRDGYMVMPKIFWNDFEPGDWFMCKRIFSTHKNGNLKEERELTNLHKVDKSAYKSYEIPPTRFFNGNVQIVREFVLCPNFIRNKEVRNSFGTYRKLYLMNLGPGFVHNHNARLYQKLLQNHVHTGIFEFRAKDNGGVNFAHRSEIKDKTHHALERDALWELVELTSQPAVRIENHQEMREDLKDLHEYAKKYDDELFQKGYYDTAIKPRSKPKNINLTVAPALRRSNFTQLKQSGNERVEQLGKELDKLCLNRSSFSNFQRRESPTSQFASDAIRGRGDTSGECYVLSTYYLGLAGEFLHRYYFSGFEPHINLKIFKL</sequence>
<keyword evidence="2" id="KW-1185">Reference proteome</keyword>
<proteinExistence type="predicted"/>
<reference evidence="1" key="2">
    <citation type="submission" date="2022-06" db="UniProtKB">
        <authorList>
            <consortium name="EnsemblMetazoa"/>
        </authorList>
    </citation>
    <scope>IDENTIFICATION</scope>
    <source>
        <strain evidence="1">DF5081</strain>
    </source>
</reference>